<sequence>MYPLCEDKTFLALVKKFYQGSLNFSLQPDDIQQMTWTWQEKFLNHTFNNELIKKYPVNKKFSRLFLKKLINFIESSQEIHDDFYSQICNLMSSEIDQDDFYYRHYVIGNDFNNTIIIKETKNTVVNGTTGMKTWEAAFVLSDWALCNKEFFKSKTILELGSGVGFTGITVTKLCKPSLFLLSDCHNEVLNTICDNIRINFHQLNETEQADVIYFNGEESSLGVTMLDWNDIGDMPQNIVPDIIIGADIVYDPVILEPLCNVLDYFYNKNKELEVFIASVIRNEDTFAAFLKTLDSKSFQYEELQPAKSIYIDWDHSTKICLIKIKRK</sequence>
<evidence type="ECO:0000313" key="1">
    <source>
        <dbReference type="EMBL" id="KAG6452745.1"/>
    </source>
</evidence>
<reference evidence="1" key="2">
    <citation type="submission" date="2020-12" db="EMBL/GenBank/DDBJ databases">
        <authorList>
            <person name="Kanost M."/>
        </authorList>
    </citation>
    <scope>NUCLEOTIDE SEQUENCE</scope>
</reference>
<reference evidence="1" key="1">
    <citation type="journal article" date="2016" name="Insect Biochem. Mol. Biol.">
        <title>Multifaceted biological insights from a draft genome sequence of the tobacco hornworm moth, Manduca sexta.</title>
        <authorList>
            <person name="Kanost M.R."/>
            <person name="Arrese E.L."/>
            <person name="Cao X."/>
            <person name="Chen Y.R."/>
            <person name="Chellapilla S."/>
            <person name="Goldsmith M.R."/>
            <person name="Grosse-Wilde E."/>
            <person name="Heckel D.G."/>
            <person name="Herndon N."/>
            <person name="Jiang H."/>
            <person name="Papanicolaou A."/>
            <person name="Qu J."/>
            <person name="Soulages J.L."/>
            <person name="Vogel H."/>
            <person name="Walters J."/>
            <person name="Waterhouse R.M."/>
            <person name="Ahn S.J."/>
            <person name="Almeida F.C."/>
            <person name="An C."/>
            <person name="Aqrawi P."/>
            <person name="Bretschneider A."/>
            <person name="Bryant W.B."/>
            <person name="Bucks S."/>
            <person name="Chao H."/>
            <person name="Chevignon G."/>
            <person name="Christen J.M."/>
            <person name="Clarke D.F."/>
            <person name="Dittmer N.T."/>
            <person name="Ferguson L.C.F."/>
            <person name="Garavelou S."/>
            <person name="Gordon K.H.J."/>
            <person name="Gunaratna R.T."/>
            <person name="Han Y."/>
            <person name="Hauser F."/>
            <person name="He Y."/>
            <person name="Heidel-Fischer H."/>
            <person name="Hirsh A."/>
            <person name="Hu Y."/>
            <person name="Jiang H."/>
            <person name="Kalra D."/>
            <person name="Klinner C."/>
            <person name="Konig C."/>
            <person name="Kovar C."/>
            <person name="Kroll A.R."/>
            <person name="Kuwar S.S."/>
            <person name="Lee S.L."/>
            <person name="Lehman R."/>
            <person name="Li K."/>
            <person name="Li Z."/>
            <person name="Liang H."/>
            <person name="Lovelace S."/>
            <person name="Lu Z."/>
            <person name="Mansfield J.H."/>
            <person name="McCulloch K.J."/>
            <person name="Mathew T."/>
            <person name="Morton B."/>
            <person name="Muzny D.M."/>
            <person name="Neunemann D."/>
            <person name="Ongeri F."/>
            <person name="Pauchet Y."/>
            <person name="Pu L.L."/>
            <person name="Pyrousis I."/>
            <person name="Rao X.J."/>
            <person name="Redding A."/>
            <person name="Roesel C."/>
            <person name="Sanchez-Gracia A."/>
            <person name="Schaack S."/>
            <person name="Shukla A."/>
            <person name="Tetreau G."/>
            <person name="Wang Y."/>
            <person name="Xiong G.H."/>
            <person name="Traut W."/>
            <person name="Walsh T.K."/>
            <person name="Worley K.C."/>
            <person name="Wu D."/>
            <person name="Wu W."/>
            <person name="Wu Y.Q."/>
            <person name="Zhang X."/>
            <person name="Zou Z."/>
            <person name="Zucker H."/>
            <person name="Briscoe A.D."/>
            <person name="Burmester T."/>
            <person name="Clem R.J."/>
            <person name="Feyereisen R."/>
            <person name="Grimmelikhuijzen C.J.P."/>
            <person name="Hamodrakas S.J."/>
            <person name="Hansson B.S."/>
            <person name="Huguet E."/>
            <person name="Jermiin L.S."/>
            <person name="Lan Q."/>
            <person name="Lehman H.K."/>
            <person name="Lorenzen M."/>
            <person name="Merzendorfer H."/>
            <person name="Michalopoulos I."/>
            <person name="Morton D.B."/>
            <person name="Muthukrishnan S."/>
            <person name="Oakeshott J.G."/>
            <person name="Palmer W."/>
            <person name="Park Y."/>
            <person name="Passarelli A.L."/>
            <person name="Rozas J."/>
            <person name="Schwartz L.M."/>
            <person name="Smith W."/>
            <person name="Southgate A."/>
            <person name="Vilcinskas A."/>
            <person name="Vogt R."/>
            <person name="Wang P."/>
            <person name="Werren J."/>
            <person name="Yu X.Q."/>
            <person name="Zhou J.J."/>
            <person name="Brown S.J."/>
            <person name="Scherer S.E."/>
            <person name="Richards S."/>
            <person name="Blissard G.W."/>
        </authorList>
    </citation>
    <scope>NUCLEOTIDE SEQUENCE</scope>
</reference>
<dbReference type="AlphaFoldDB" id="A0A921Z862"/>
<name>A0A921Z862_MANSE</name>
<proteinExistence type="predicted"/>
<evidence type="ECO:0008006" key="3">
    <source>
        <dbReference type="Google" id="ProtNLM"/>
    </source>
</evidence>
<comment type="caution">
    <text evidence="1">The sequence shown here is derived from an EMBL/GenBank/DDBJ whole genome shotgun (WGS) entry which is preliminary data.</text>
</comment>
<accession>A0A921Z862</accession>
<dbReference type="OrthoDB" id="194386at2759"/>
<organism evidence="1 2">
    <name type="scientific">Manduca sexta</name>
    <name type="common">Tobacco hawkmoth</name>
    <name type="synonym">Tobacco hornworm</name>
    <dbReference type="NCBI Taxonomy" id="7130"/>
    <lineage>
        <taxon>Eukaryota</taxon>
        <taxon>Metazoa</taxon>
        <taxon>Ecdysozoa</taxon>
        <taxon>Arthropoda</taxon>
        <taxon>Hexapoda</taxon>
        <taxon>Insecta</taxon>
        <taxon>Pterygota</taxon>
        <taxon>Neoptera</taxon>
        <taxon>Endopterygota</taxon>
        <taxon>Lepidoptera</taxon>
        <taxon>Glossata</taxon>
        <taxon>Ditrysia</taxon>
        <taxon>Bombycoidea</taxon>
        <taxon>Sphingidae</taxon>
        <taxon>Sphinginae</taxon>
        <taxon>Sphingini</taxon>
        <taxon>Manduca</taxon>
    </lineage>
</organism>
<keyword evidence="2" id="KW-1185">Reference proteome</keyword>
<evidence type="ECO:0000313" key="2">
    <source>
        <dbReference type="Proteomes" id="UP000791440"/>
    </source>
</evidence>
<dbReference type="EMBL" id="JH668428">
    <property type="protein sequence ID" value="KAG6452745.1"/>
    <property type="molecule type" value="Genomic_DNA"/>
</dbReference>
<dbReference type="Pfam" id="PF10294">
    <property type="entry name" value="Methyltransf_16"/>
    <property type="match status" value="1"/>
</dbReference>
<protein>
    <recommendedName>
        <fullName evidence="3">FAM86 N-terminal domain-containing protein</fullName>
    </recommendedName>
</protein>
<dbReference type="Proteomes" id="UP000791440">
    <property type="component" value="Unassembled WGS sequence"/>
</dbReference>
<gene>
    <name evidence="1" type="ORF">O3G_MSEX007760</name>
</gene>
<dbReference type="SUPFAM" id="SSF53335">
    <property type="entry name" value="S-adenosyl-L-methionine-dependent methyltransferases"/>
    <property type="match status" value="1"/>
</dbReference>
<dbReference type="PANTHER" id="PTHR14614:SF130">
    <property type="entry name" value="PROTEIN-LYSINE N-METHYLTRANSFERASE EEF2KMT"/>
    <property type="match status" value="1"/>
</dbReference>
<dbReference type="InterPro" id="IPR029063">
    <property type="entry name" value="SAM-dependent_MTases_sf"/>
</dbReference>
<dbReference type="GO" id="GO:0032991">
    <property type="term" value="C:protein-containing complex"/>
    <property type="evidence" value="ECO:0007669"/>
    <property type="project" value="TreeGrafter"/>
</dbReference>
<dbReference type="Gene3D" id="3.40.50.150">
    <property type="entry name" value="Vaccinia Virus protein VP39"/>
    <property type="match status" value="1"/>
</dbReference>
<dbReference type="PANTHER" id="PTHR14614">
    <property type="entry name" value="HEPATOCELLULAR CARCINOMA-ASSOCIATED ANTIGEN"/>
    <property type="match status" value="1"/>
</dbReference>
<dbReference type="InterPro" id="IPR019410">
    <property type="entry name" value="Methyltransf_16"/>
</dbReference>